<evidence type="ECO:0000256" key="1">
    <source>
        <dbReference type="SAM" id="MobiDB-lite"/>
    </source>
</evidence>
<dbReference type="Gene3D" id="3.10.20.90">
    <property type="entry name" value="Phosphatidylinositol 3-kinase Catalytic Subunit, Chain A, domain 1"/>
    <property type="match status" value="1"/>
</dbReference>
<dbReference type="InterPro" id="IPR001012">
    <property type="entry name" value="UBX_dom"/>
</dbReference>
<dbReference type="InterPro" id="IPR036339">
    <property type="entry name" value="PUB-like_dom_sf"/>
</dbReference>
<feature type="domain" description="UBX" evidence="2">
    <location>
        <begin position="347"/>
        <end position="417"/>
    </location>
</feature>
<dbReference type="KEGG" id="ccin:107262969"/>
<name>A0AAJ7BG85_CEPCN</name>
<dbReference type="GO" id="GO:0005737">
    <property type="term" value="C:cytoplasm"/>
    <property type="evidence" value="ECO:0007669"/>
    <property type="project" value="TreeGrafter"/>
</dbReference>
<dbReference type="GeneID" id="107262969"/>
<dbReference type="InterPro" id="IPR029071">
    <property type="entry name" value="Ubiquitin-like_domsf"/>
</dbReference>
<feature type="region of interest" description="Disordered" evidence="1">
    <location>
        <begin position="21"/>
        <end position="54"/>
    </location>
</feature>
<feature type="compositionally biased region" description="Low complexity" evidence="1">
    <location>
        <begin position="30"/>
        <end position="40"/>
    </location>
</feature>
<dbReference type="SMART" id="SM00580">
    <property type="entry name" value="PUG"/>
    <property type="match status" value="1"/>
</dbReference>
<dbReference type="Gene3D" id="1.20.58.2190">
    <property type="match status" value="1"/>
</dbReference>
<protein>
    <submittedName>
        <fullName evidence="4 5">UBX domain-containing protein 6</fullName>
    </submittedName>
</protein>
<dbReference type="CDD" id="cd16119">
    <property type="entry name" value="UBX_UBXN6"/>
    <property type="match status" value="1"/>
</dbReference>
<proteinExistence type="predicted"/>
<gene>
    <name evidence="4 5 6" type="primary">LOC107262969</name>
</gene>
<dbReference type="PANTHER" id="PTHR23153">
    <property type="entry name" value="UBX-RELATED"/>
    <property type="match status" value="1"/>
</dbReference>
<evidence type="ECO:0000259" key="2">
    <source>
        <dbReference type="PROSITE" id="PS50033"/>
    </source>
</evidence>
<dbReference type="RefSeq" id="XP_015585214.1">
    <property type="nucleotide sequence ID" value="XM_015729728.2"/>
</dbReference>
<evidence type="ECO:0000313" key="5">
    <source>
        <dbReference type="RefSeq" id="XP_015585214.1"/>
    </source>
</evidence>
<dbReference type="SUPFAM" id="SSF143503">
    <property type="entry name" value="PUG domain-like"/>
    <property type="match status" value="1"/>
</dbReference>
<dbReference type="Proteomes" id="UP000694920">
    <property type="component" value="Unplaced"/>
</dbReference>
<dbReference type="RefSeq" id="XP_024936085.1">
    <property type="nucleotide sequence ID" value="XM_025080317.1"/>
</dbReference>
<dbReference type="SUPFAM" id="SSF54236">
    <property type="entry name" value="Ubiquitin-like"/>
    <property type="match status" value="1"/>
</dbReference>
<sequence>MAEKIKNFFLKKKHDVKFKKAGKGYRLNETSSNTASSSSSQNVKPIKRAEPTQEAKVAGQAALARLESKRPDPTKFNTSYAAIQARVKRELEAERKALSETNAIDKIIERKDEKVQDVIEDNPFLAVKGVYFRCPMISDEILPRDEWKKKIREFLYDQLQDQEAGLTACLIIHSCNSGKEKIENCIETLGKYLENIITNPGETKYWKIRMCNRVFKEKVKPLEGALDLLRAAGFEEKRILHQGEEEDFLVWNPEKSTIDNVTMLIDALNTAEPIQLELDRNVQVLLPSEATKRNELPPVFFTITPEEIKREQQLRAEAVAQSQILRTKAMREKEELREMKKYRFALIRIRFPDNIILQGTFAVFEKFENVMEFIKENLISDEIPFSLILPSGQKVSNEDIEKTLIDLRLVPASVLKFSWNIEGFEAAEVVGYLKEEVLSLIQSL</sequence>
<dbReference type="Pfam" id="PF00789">
    <property type="entry name" value="UBX"/>
    <property type="match status" value="1"/>
</dbReference>
<dbReference type="InterPro" id="IPR042774">
    <property type="entry name" value="UBXN6_PUB"/>
</dbReference>
<dbReference type="PANTHER" id="PTHR23153:SF38">
    <property type="entry name" value="UBX DOMAIN-CONTAINING PROTEIN 6"/>
    <property type="match status" value="1"/>
</dbReference>
<dbReference type="AlphaFoldDB" id="A0AAJ7BG85"/>
<dbReference type="CDD" id="cd10460">
    <property type="entry name" value="PUB_UBXD1"/>
    <property type="match status" value="1"/>
</dbReference>
<reference evidence="4 5" key="1">
    <citation type="submission" date="2025-04" db="UniProtKB">
        <authorList>
            <consortium name="RefSeq"/>
        </authorList>
    </citation>
    <scope>IDENTIFICATION</scope>
</reference>
<organism evidence="3 4">
    <name type="scientific">Cephus cinctus</name>
    <name type="common">Wheat stem sawfly</name>
    <dbReference type="NCBI Taxonomy" id="211228"/>
    <lineage>
        <taxon>Eukaryota</taxon>
        <taxon>Metazoa</taxon>
        <taxon>Ecdysozoa</taxon>
        <taxon>Arthropoda</taxon>
        <taxon>Hexapoda</taxon>
        <taxon>Insecta</taxon>
        <taxon>Pterygota</taxon>
        <taxon>Neoptera</taxon>
        <taxon>Endopterygota</taxon>
        <taxon>Hymenoptera</taxon>
        <taxon>Cephoidea</taxon>
        <taxon>Cephidae</taxon>
        <taxon>Cephus</taxon>
    </lineage>
</organism>
<evidence type="ECO:0000313" key="4">
    <source>
        <dbReference type="RefSeq" id="XP_015585213.1"/>
    </source>
</evidence>
<evidence type="ECO:0000313" key="6">
    <source>
        <dbReference type="RefSeq" id="XP_024936085.1"/>
    </source>
</evidence>
<dbReference type="RefSeq" id="XP_015585213.1">
    <property type="nucleotide sequence ID" value="XM_015729727.2"/>
</dbReference>
<dbReference type="PROSITE" id="PS50033">
    <property type="entry name" value="UBX"/>
    <property type="match status" value="1"/>
</dbReference>
<dbReference type="Pfam" id="PF09409">
    <property type="entry name" value="PUB"/>
    <property type="match status" value="1"/>
</dbReference>
<accession>A0AAJ7BG85</accession>
<dbReference type="InterPro" id="IPR018997">
    <property type="entry name" value="PUB_domain"/>
</dbReference>
<evidence type="ECO:0000313" key="3">
    <source>
        <dbReference type="Proteomes" id="UP000694920"/>
    </source>
</evidence>
<keyword evidence="3" id="KW-1185">Reference proteome</keyword>
<dbReference type="CTD" id="37148"/>